<accession>A0A2W5S7S5</accession>
<comment type="caution">
    <text evidence="5">The sequence shown here is derived from an EMBL/GenBank/DDBJ whole genome shotgun (WGS) entry which is preliminary data.</text>
</comment>
<sequence length="335" mass="36119">MRAKDVTIQDVARLANVSPGTVSNVLGGRKTVREESRVAVLKAVAELGYQSDPAASYLRSGRSRVVAALVPDLENPFFTAFVAAVERGCQRDGYELFVASSEQDQQVETRRLRSLLQWRPAAFFVMPTGESLAARAELEAAEIPYAVADRLLSGEGFDYVGLDNRVAGREAAQHLIELGHRRLAVCAPLLSVGNIRERIEGIQTALASAGAPAPLLVETGQDHAGPFQFPFPLPQGMTGCIALTNFTTLQVLGALIRAGLDVPRDVSLVGFDDYAWMTVASPSITAIRQPIARMGERVWQMLGDRIAAADAEPAHERFAPELIVRESTARAKTGG</sequence>
<dbReference type="PROSITE" id="PS50932">
    <property type="entry name" value="HTH_LACI_2"/>
    <property type="match status" value="1"/>
</dbReference>
<keyword evidence="2" id="KW-0238">DNA-binding</keyword>
<dbReference type="Gene3D" id="1.10.260.40">
    <property type="entry name" value="lambda repressor-like DNA-binding domains"/>
    <property type="match status" value="1"/>
</dbReference>
<dbReference type="InterPro" id="IPR028082">
    <property type="entry name" value="Peripla_BP_I"/>
</dbReference>
<dbReference type="PROSITE" id="PS00356">
    <property type="entry name" value="HTH_LACI_1"/>
    <property type="match status" value="1"/>
</dbReference>
<organism evidence="5 6">
    <name type="scientific">Cereibacter sphaeroides</name>
    <name type="common">Rhodobacter sphaeroides</name>
    <dbReference type="NCBI Taxonomy" id="1063"/>
    <lineage>
        <taxon>Bacteria</taxon>
        <taxon>Pseudomonadati</taxon>
        <taxon>Pseudomonadota</taxon>
        <taxon>Alphaproteobacteria</taxon>
        <taxon>Rhodobacterales</taxon>
        <taxon>Paracoccaceae</taxon>
        <taxon>Cereibacter</taxon>
    </lineage>
</organism>
<dbReference type="AlphaFoldDB" id="A0A2W5S7S5"/>
<evidence type="ECO:0000256" key="1">
    <source>
        <dbReference type="ARBA" id="ARBA00023015"/>
    </source>
</evidence>
<evidence type="ECO:0000256" key="3">
    <source>
        <dbReference type="ARBA" id="ARBA00023163"/>
    </source>
</evidence>
<evidence type="ECO:0000256" key="2">
    <source>
        <dbReference type="ARBA" id="ARBA00023125"/>
    </source>
</evidence>
<dbReference type="InterPro" id="IPR010982">
    <property type="entry name" value="Lambda_DNA-bd_dom_sf"/>
</dbReference>
<dbReference type="SUPFAM" id="SSF47413">
    <property type="entry name" value="lambda repressor-like DNA-binding domains"/>
    <property type="match status" value="1"/>
</dbReference>
<dbReference type="PANTHER" id="PTHR30146">
    <property type="entry name" value="LACI-RELATED TRANSCRIPTIONAL REPRESSOR"/>
    <property type="match status" value="1"/>
</dbReference>
<feature type="domain" description="HTH lacI-type" evidence="4">
    <location>
        <begin position="6"/>
        <end position="60"/>
    </location>
</feature>
<dbReference type="CDD" id="cd06267">
    <property type="entry name" value="PBP1_LacI_sugar_binding-like"/>
    <property type="match status" value="1"/>
</dbReference>
<name>A0A2W5S7S5_CERSP</name>
<dbReference type="EMBL" id="QFQS01000004">
    <property type="protein sequence ID" value="PZQ96124.1"/>
    <property type="molecule type" value="Genomic_DNA"/>
</dbReference>
<evidence type="ECO:0000259" key="4">
    <source>
        <dbReference type="PROSITE" id="PS50932"/>
    </source>
</evidence>
<dbReference type="InterPro" id="IPR000843">
    <property type="entry name" value="HTH_LacI"/>
</dbReference>
<dbReference type="InterPro" id="IPR046335">
    <property type="entry name" value="LacI/GalR-like_sensor"/>
</dbReference>
<reference evidence="5 6" key="1">
    <citation type="submission" date="2017-08" db="EMBL/GenBank/DDBJ databases">
        <title>Infants hospitalized years apart are colonized by the same room-sourced microbial strains.</title>
        <authorList>
            <person name="Brooks B."/>
            <person name="Olm M.R."/>
            <person name="Firek B.A."/>
            <person name="Baker R."/>
            <person name="Thomas B.C."/>
            <person name="Morowitz M.J."/>
            <person name="Banfield J.F."/>
        </authorList>
    </citation>
    <scope>NUCLEOTIDE SEQUENCE [LARGE SCALE GENOMIC DNA]</scope>
    <source>
        <strain evidence="5">S2_003_000_R2_11</strain>
    </source>
</reference>
<dbReference type="GO" id="GO:0003700">
    <property type="term" value="F:DNA-binding transcription factor activity"/>
    <property type="evidence" value="ECO:0007669"/>
    <property type="project" value="TreeGrafter"/>
</dbReference>
<protein>
    <recommendedName>
        <fullName evidence="4">HTH lacI-type domain-containing protein</fullName>
    </recommendedName>
</protein>
<keyword evidence="1" id="KW-0805">Transcription regulation</keyword>
<dbReference type="PANTHER" id="PTHR30146:SF138">
    <property type="entry name" value="TRANSCRIPTIONAL REGULATORY PROTEIN"/>
    <property type="match status" value="1"/>
</dbReference>
<evidence type="ECO:0000313" key="5">
    <source>
        <dbReference type="EMBL" id="PZQ96124.1"/>
    </source>
</evidence>
<keyword evidence="3" id="KW-0804">Transcription</keyword>
<dbReference type="CDD" id="cd01392">
    <property type="entry name" value="HTH_LacI"/>
    <property type="match status" value="1"/>
</dbReference>
<dbReference type="SMART" id="SM00354">
    <property type="entry name" value="HTH_LACI"/>
    <property type="match status" value="1"/>
</dbReference>
<proteinExistence type="predicted"/>
<dbReference type="Pfam" id="PF00356">
    <property type="entry name" value="LacI"/>
    <property type="match status" value="1"/>
</dbReference>
<dbReference type="SUPFAM" id="SSF53822">
    <property type="entry name" value="Periplasmic binding protein-like I"/>
    <property type="match status" value="1"/>
</dbReference>
<dbReference type="GO" id="GO:0000976">
    <property type="term" value="F:transcription cis-regulatory region binding"/>
    <property type="evidence" value="ECO:0007669"/>
    <property type="project" value="TreeGrafter"/>
</dbReference>
<dbReference type="Proteomes" id="UP000248975">
    <property type="component" value="Unassembled WGS sequence"/>
</dbReference>
<dbReference type="Pfam" id="PF13377">
    <property type="entry name" value="Peripla_BP_3"/>
    <property type="match status" value="1"/>
</dbReference>
<evidence type="ECO:0000313" key="6">
    <source>
        <dbReference type="Proteomes" id="UP000248975"/>
    </source>
</evidence>
<dbReference type="Gene3D" id="3.40.50.2300">
    <property type="match status" value="2"/>
</dbReference>
<gene>
    <name evidence="5" type="ORF">DI533_16925</name>
</gene>